<dbReference type="EMBL" id="JBHUDX010000079">
    <property type="protein sequence ID" value="MFD1661576.1"/>
    <property type="molecule type" value="Genomic_DNA"/>
</dbReference>
<sequence length="102" mass="11482">MVRITGDSAPPSAERGGHCRDTRPVGPFTPEAERRARDDVRARLARRRPDVPSDLLTATVAEEFEHFAQAPLRHYVPVLAFKRALRRLARQFPEPDGTGDRP</sequence>
<keyword evidence="3" id="KW-1185">Reference proteome</keyword>
<organism evidence="2 3">
    <name type="scientific">Streptomyces caeni</name>
    <dbReference type="NCBI Taxonomy" id="2307231"/>
    <lineage>
        <taxon>Bacteria</taxon>
        <taxon>Bacillati</taxon>
        <taxon>Actinomycetota</taxon>
        <taxon>Actinomycetes</taxon>
        <taxon>Kitasatosporales</taxon>
        <taxon>Streptomycetaceae</taxon>
        <taxon>Streptomyces</taxon>
    </lineage>
</organism>
<comment type="caution">
    <text evidence="2">The sequence shown here is derived from an EMBL/GenBank/DDBJ whole genome shotgun (WGS) entry which is preliminary data.</text>
</comment>
<proteinExistence type="predicted"/>
<evidence type="ECO:0000256" key="1">
    <source>
        <dbReference type="SAM" id="MobiDB-lite"/>
    </source>
</evidence>
<dbReference type="NCBIfam" id="NF046112">
    <property type="entry name" value="MSMEG_6209_Nter"/>
    <property type="match status" value="1"/>
</dbReference>
<feature type="region of interest" description="Disordered" evidence="1">
    <location>
        <begin position="1"/>
        <end position="37"/>
    </location>
</feature>
<reference evidence="3" key="1">
    <citation type="journal article" date="2019" name="Int. J. Syst. Evol. Microbiol.">
        <title>The Global Catalogue of Microorganisms (GCM) 10K type strain sequencing project: providing services to taxonomists for standard genome sequencing and annotation.</title>
        <authorList>
            <consortium name="The Broad Institute Genomics Platform"/>
            <consortium name="The Broad Institute Genome Sequencing Center for Infectious Disease"/>
            <person name="Wu L."/>
            <person name="Ma J."/>
        </authorList>
    </citation>
    <scope>NUCLEOTIDE SEQUENCE [LARGE SCALE GENOMIC DNA]</scope>
    <source>
        <strain evidence="3">CGMCC 1.12470</strain>
    </source>
</reference>
<dbReference type="RefSeq" id="WP_381087685.1">
    <property type="nucleotide sequence ID" value="NZ_JBHUDX010000079.1"/>
</dbReference>
<gene>
    <name evidence="2" type="ORF">ACFSL4_26070</name>
</gene>
<name>A0ABW4IX82_9ACTN</name>
<dbReference type="Proteomes" id="UP001597261">
    <property type="component" value="Unassembled WGS sequence"/>
</dbReference>
<evidence type="ECO:0000313" key="3">
    <source>
        <dbReference type="Proteomes" id="UP001597261"/>
    </source>
</evidence>
<evidence type="ECO:0000313" key="2">
    <source>
        <dbReference type="EMBL" id="MFD1661576.1"/>
    </source>
</evidence>
<accession>A0ABW4IX82</accession>
<protein>
    <submittedName>
        <fullName evidence="2">Three-helix bundle dimerization domain-containing protein</fullName>
    </submittedName>
</protein>